<comment type="caution">
    <text evidence="1">The sequence shown here is derived from an EMBL/GenBank/DDBJ whole genome shotgun (WGS) entry which is preliminary data.</text>
</comment>
<organism evidence="1 2">
    <name type="scientific">Halorubrum rutilum</name>
    <dbReference type="NCBI Taxonomy" id="1364933"/>
    <lineage>
        <taxon>Archaea</taxon>
        <taxon>Methanobacteriati</taxon>
        <taxon>Methanobacteriota</taxon>
        <taxon>Stenosarchaea group</taxon>
        <taxon>Halobacteria</taxon>
        <taxon>Halobacteriales</taxon>
        <taxon>Haloferacaceae</taxon>
        <taxon>Halorubrum</taxon>
    </lineage>
</organism>
<sequence length="79" mass="8831">MELSVRLMDGKSAFAVEGFELDAGETSQFDQAVPETPPTMNVVVKILEPVEKTYKQRIRAGVSEYAVQIRSDGIEVIWE</sequence>
<name>A0ABD6AP77_9EURY</name>
<dbReference type="Proteomes" id="UP001596545">
    <property type="component" value="Unassembled WGS sequence"/>
</dbReference>
<proteinExistence type="predicted"/>
<dbReference type="EMBL" id="JBHTBL010000020">
    <property type="protein sequence ID" value="MFC7325942.1"/>
    <property type="molecule type" value="Genomic_DNA"/>
</dbReference>
<evidence type="ECO:0000313" key="2">
    <source>
        <dbReference type="Proteomes" id="UP001596545"/>
    </source>
</evidence>
<gene>
    <name evidence="1" type="ORF">ACFQMF_15345</name>
</gene>
<accession>A0ABD6AP77</accession>
<evidence type="ECO:0000313" key="1">
    <source>
        <dbReference type="EMBL" id="MFC7325942.1"/>
    </source>
</evidence>
<keyword evidence="2" id="KW-1185">Reference proteome</keyword>
<dbReference type="AlphaFoldDB" id="A0ABD6AP77"/>
<reference evidence="1 2" key="1">
    <citation type="journal article" date="2019" name="Int. J. Syst. Evol. Microbiol.">
        <title>The Global Catalogue of Microorganisms (GCM) 10K type strain sequencing project: providing services to taxonomists for standard genome sequencing and annotation.</title>
        <authorList>
            <consortium name="The Broad Institute Genomics Platform"/>
            <consortium name="The Broad Institute Genome Sequencing Center for Infectious Disease"/>
            <person name="Wu L."/>
            <person name="Ma J."/>
        </authorList>
    </citation>
    <scope>NUCLEOTIDE SEQUENCE [LARGE SCALE GENOMIC DNA]</scope>
    <source>
        <strain evidence="1 2">CGMCC 1.12554</strain>
    </source>
</reference>
<protein>
    <submittedName>
        <fullName evidence="1">Uncharacterized protein</fullName>
    </submittedName>
</protein>